<dbReference type="InterPro" id="IPR053026">
    <property type="entry name" value="CDC42_GEF"/>
</dbReference>
<dbReference type="Gene3D" id="1.20.900.10">
    <property type="entry name" value="Dbl homology (DH) domain"/>
    <property type="match status" value="1"/>
</dbReference>
<feature type="region of interest" description="Disordered" evidence="1">
    <location>
        <begin position="189"/>
        <end position="225"/>
    </location>
</feature>
<feature type="domain" description="DH" evidence="2">
    <location>
        <begin position="230"/>
        <end position="405"/>
    </location>
</feature>
<feature type="compositionally biased region" description="Low complexity" evidence="1">
    <location>
        <begin position="786"/>
        <end position="799"/>
    </location>
</feature>
<proteinExistence type="predicted"/>
<dbReference type="Pfam" id="PF00621">
    <property type="entry name" value="RhoGEF"/>
    <property type="match status" value="1"/>
</dbReference>
<dbReference type="GO" id="GO:0000935">
    <property type="term" value="C:division septum"/>
    <property type="evidence" value="ECO:0007669"/>
    <property type="project" value="TreeGrafter"/>
</dbReference>
<evidence type="ECO:0000259" key="2">
    <source>
        <dbReference type="PROSITE" id="PS50010"/>
    </source>
</evidence>
<dbReference type="PANTHER" id="PTHR47339">
    <property type="entry name" value="CELL DIVISION CONTROL PROTEIN 24"/>
    <property type="match status" value="1"/>
</dbReference>
<evidence type="ECO:0000259" key="3">
    <source>
        <dbReference type="PROSITE" id="PS51745"/>
    </source>
</evidence>
<accession>A0A067NBB7</accession>
<feature type="region of interest" description="Disordered" evidence="1">
    <location>
        <begin position="472"/>
        <end position="499"/>
    </location>
</feature>
<feature type="compositionally biased region" description="Low complexity" evidence="1">
    <location>
        <begin position="841"/>
        <end position="857"/>
    </location>
</feature>
<gene>
    <name evidence="4" type="ORF">BOTBODRAFT_50042</name>
</gene>
<feature type="domain" description="PB1" evidence="3">
    <location>
        <begin position="903"/>
        <end position="985"/>
    </location>
</feature>
<dbReference type="InterPro" id="IPR033511">
    <property type="entry name" value="Cdc24/Scd1_PH_dom"/>
</dbReference>
<dbReference type="SMART" id="SM00233">
    <property type="entry name" value="PH"/>
    <property type="match status" value="1"/>
</dbReference>
<dbReference type="Gene3D" id="2.30.29.30">
    <property type="entry name" value="Pleckstrin-homology domain (PH domain)/Phosphotyrosine-binding domain (PTB)"/>
    <property type="match status" value="1"/>
</dbReference>
<reference evidence="5" key="1">
    <citation type="journal article" date="2014" name="Proc. Natl. Acad. Sci. U.S.A.">
        <title>Extensive sampling of basidiomycete genomes demonstrates inadequacy of the white-rot/brown-rot paradigm for wood decay fungi.</title>
        <authorList>
            <person name="Riley R."/>
            <person name="Salamov A.A."/>
            <person name="Brown D.W."/>
            <person name="Nagy L.G."/>
            <person name="Floudas D."/>
            <person name="Held B.W."/>
            <person name="Levasseur A."/>
            <person name="Lombard V."/>
            <person name="Morin E."/>
            <person name="Otillar R."/>
            <person name="Lindquist E.A."/>
            <person name="Sun H."/>
            <person name="LaButti K.M."/>
            <person name="Schmutz J."/>
            <person name="Jabbour D."/>
            <person name="Luo H."/>
            <person name="Baker S.E."/>
            <person name="Pisabarro A.G."/>
            <person name="Walton J.D."/>
            <person name="Blanchette R.A."/>
            <person name="Henrissat B."/>
            <person name="Martin F."/>
            <person name="Cullen D."/>
            <person name="Hibbett D.S."/>
            <person name="Grigoriev I.V."/>
        </authorList>
    </citation>
    <scope>NUCLEOTIDE SEQUENCE [LARGE SCALE GENOMIC DNA]</scope>
    <source>
        <strain evidence="5">FD-172 SS1</strain>
    </source>
</reference>
<dbReference type="FunCoup" id="A0A067NBB7">
    <property type="interactions" value="51"/>
</dbReference>
<feature type="region of interest" description="Disordered" evidence="1">
    <location>
        <begin position="721"/>
        <end position="872"/>
    </location>
</feature>
<dbReference type="AlphaFoldDB" id="A0A067NBB7"/>
<dbReference type="HOGENOM" id="CLU_007879_0_0_1"/>
<dbReference type="Proteomes" id="UP000027195">
    <property type="component" value="Unassembled WGS sequence"/>
</dbReference>
<dbReference type="InterPro" id="IPR053793">
    <property type="entry name" value="PB1-like"/>
</dbReference>
<organism evidence="4 5">
    <name type="scientific">Botryobasidium botryosum (strain FD-172 SS1)</name>
    <dbReference type="NCBI Taxonomy" id="930990"/>
    <lineage>
        <taxon>Eukaryota</taxon>
        <taxon>Fungi</taxon>
        <taxon>Dikarya</taxon>
        <taxon>Basidiomycota</taxon>
        <taxon>Agaricomycotina</taxon>
        <taxon>Agaricomycetes</taxon>
        <taxon>Cantharellales</taxon>
        <taxon>Botryobasidiaceae</taxon>
        <taxon>Botryobasidium</taxon>
    </lineage>
</organism>
<feature type="compositionally biased region" description="Low complexity" evidence="1">
    <location>
        <begin position="472"/>
        <end position="490"/>
    </location>
</feature>
<evidence type="ECO:0000256" key="1">
    <source>
        <dbReference type="SAM" id="MobiDB-lite"/>
    </source>
</evidence>
<feature type="compositionally biased region" description="Polar residues" evidence="1">
    <location>
        <begin position="753"/>
        <end position="768"/>
    </location>
</feature>
<dbReference type="GO" id="GO:0030010">
    <property type="term" value="P:establishment of cell polarity"/>
    <property type="evidence" value="ECO:0007669"/>
    <property type="project" value="TreeGrafter"/>
</dbReference>
<dbReference type="CDD" id="cd00160">
    <property type="entry name" value="RhoGEF"/>
    <property type="match status" value="1"/>
</dbReference>
<dbReference type="OrthoDB" id="1594986at2759"/>
<dbReference type="EMBL" id="KL198016">
    <property type="protein sequence ID" value="KDQ21397.1"/>
    <property type="molecule type" value="Genomic_DNA"/>
</dbReference>
<dbReference type="CDD" id="cd13246">
    <property type="entry name" value="PH_Scd1"/>
    <property type="match status" value="1"/>
</dbReference>
<dbReference type="InterPro" id="IPR000219">
    <property type="entry name" value="DH_dom"/>
</dbReference>
<dbReference type="GO" id="GO:0031106">
    <property type="term" value="P:septin ring organization"/>
    <property type="evidence" value="ECO:0007669"/>
    <property type="project" value="TreeGrafter"/>
</dbReference>
<dbReference type="GO" id="GO:0005737">
    <property type="term" value="C:cytoplasm"/>
    <property type="evidence" value="ECO:0007669"/>
    <property type="project" value="TreeGrafter"/>
</dbReference>
<dbReference type="InParanoid" id="A0A067NBB7"/>
<dbReference type="PANTHER" id="PTHR47339:SF1">
    <property type="entry name" value="CELL DIVISION CONTROL PROTEIN 24"/>
    <property type="match status" value="1"/>
</dbReference>
<dbReference type="Pfam" id="PF06395">
    <property type="entry name" value="CDC24"/>
    <property type="match status" value="1"/>
</dbReference>
<dbReference type="PROSITE" id="PS51745">
    <property type="entry name" value="PB1"/>
    <property type="match status" value="1"/>
</dbReference>
<sequence>MTSIAARKKSIAGPGGAMLQIDVNLVTNTLLNKAGSSTVPLYQQCAQLRANLLRIHDFAPYLSPALTSGTASATRQSTDPVHQLWDCLALGIPLCFLFNLLPLPASARIDINTDPADLNPDDVKAKKKAIIHFLMGINTLRKAGQWDEWEQFNVSELLDSERNTNGFVKVVNTVSQLIQRLPPHVFMDEDVPLSPTTSGNPESPQENRPCDTSGYPPLTFPPPANAQEADRQQVLKELIITERKYVQDLEVMQAYASALGKDGIMDQDTIHHLFPQLNQLLDFQRHFLIALEGVVEQPWPQQRWGHAFTSMEQGFVVYEPYCANYTSASELLQVEEQNLMVLSHVIHPKSELPAFLIKPVQRICKYPLLLESLVKRTSVKEYPYYDELLEGVAAAKRITDRVNEAQRRAENELIVKALELRVEDWKGHHLSNFGRLLLDDIFVVNKAEVDREYHVFLFEKIILCCKEAVVGSGSSRKSSKTSSLLKKGPGSVSGSPLVNMGAAGRRKMTPLLLKGRIFLNNVTSATPNRKDPYQHSLQVWWRGDDELEFFTLRCRGEELMKQWETSINRLIKENASRRAVEKSVSSIGSKSSVSVSSSPSTTDLPAYSHEKKFSFAEAHRPPPYSAFSQSALSSRYGTPSGAFPDGPDSEYFSQQPMDERVRIAMASAYPASGRGTPNGTAPGGRRAGATASMPPERDAVPGYDRVRARTEDQNGTVLSQFRSHGSVLPPAPNGPLPPIPKTAPLQRGVSEANYGQQTRSLKSQFSSTKLRHAYESGEEQTYHPYSSSAQQHQRSRSSSNPAVHKLSRDDHPPPLPSGHSGWMSASGSMSSLTSVERKRGSGSSQSYQSSDDSGAQSTSPVTPYGSNDSSLANTTIRPMQSQVFTGEKGITGVLPGAITFSPPIKVRVHYGEDLFVIVVPRTTDYAELVDKLGRKIRLCGGRKDDAPLRVKYRDEDGDLISLGSNEDVQMAFDTGVKSQVTLYVV</sequence>
<dbReference type="SMART" id="SM00666">
    <property type="entry name" value="PB1"/>
    <property type="match status" value="1"/>
</dbReference>
<dbReference type="STRING" id="930990.A0A067NBB7"/>
<feature type="compositionally biased region" description="Low complexity" evidence="1">
    <location>
        <begin position="817"/>
        <end position="834"/>
    </location>
</feature>
<dbReference type="Pfam" id="PF00564">
    <property type="entry name" value="PB1"/>
    <property type="match status" value="1"/>
</dbReference>
<dbReference type="Pfam" id="PF15411">
    <property type="entry name" value="PH_10"/>
    <property type="match status" value="1"/>
</dbReference>
<feature type="compositionally biased region" description="Polar residues" evidence="1">
    <location>
        <begin position="858"/>
        <end position="872"/>
    </location>
</feature>
<name>A0A067NBB7_BOTB1</name>
<feature type="region of interest" description="Disordered" evidence="1">
    <location>
        <begin position="578"/>
        <end position="603"/>
    </location>
</feature>
<feature type="compositionally biased region" description="Low complexity" evidence="1">
    <location>
        <begin position="583"/>
        <end position="600"/>
    </location>
</feature>
<feature type="compositionally biased region" description="Polar residues" evidence="1">
    <location>
        <begin position="194"/>
        <end position="206"/>
    </location>
</feature>
<dbReference type="PROSITE" id="PS50010">
    <property type="entry name" value="DH_2"/>
    <property type="match status" value="1"/>
</dbReference>
<keyword evidence="5" id="KW-1185">Reference proteome</keyword>
<dbReference type="SUPFAM" id="SSF54277">
    <property type="entry name" value="CAD &amp; PB1 domains"/>
    <property type="match status" value="1"/>
</dbReference>
<dbReference type="GO" id="GO:0005085">
    <property type="term" value="F:guanyl-nucleotide exchange factor activity"/>
    <property type="evidence" value="ECO:0007669"/>
    <property type="project" value="InterPro"/>
</dbReference>
<protein>
    <recommendedName>
        <fullName evidence="6">DH domain-containing protein</fullName>
    </recommendedName>
</protein>
<dbReference type="Gene3D" id="3.10.20.90">
    <property type="entry name" value="Phosphatidylinositol 3-kinase Catalytic Subunit, Chain A, domain 1"/>
    <property type="match status" value="1"/>
</dbReference>
<dbReference type="InterPro" id="IPR001849">
    <property type="entry name" value="PH_domain"/>
</dbReference>
<dbReference type="InterPro" id="IPR010481">
    <property type="entry name" value="Cdc24/Scd1_N"/>
</dbReference>
<evidence type="ECO:0000313" key="5">
    <source>
        <dbReference type="Proteomes" id="UP000027195"/>
    </source>
</evidence>
<evidence type="ECO:0000313" key="4">
    <source>
        <dbReference type="EMBL" id="KDQ21397.1"/>
    </source>
</evidence>
<dbReference type="GO" id="GO:0043332">
    <property type="term" value="C:mating projection tip"/>
    <property type="evidence" value="ECO:0007669"/>
    <property type="project" value="TreeGrafter"/>
</dbReference>
<dbReference type="InterPro" id="IPR011993">
    <property type="entry name" value="PH-like_dom_sf"/>
</dbReference>
<dbReference type="SMART" id="SM00325">
    <property type="entry name" value="RhoGEF"/>
    <property type="match status" value="1"/>
</dbReference>
<dbReference type="SUPFAM" id="SSF48065">
    <property type="entry name" value="DBL homology domain (DH-domain)"/>
    <property type="match status" value="1"/>
</dbReference>
<feature type="region of interest" description="Disordered" evidence="1">
    <location>
        <begin position="670"/>
        <end position="700"/>
    </location>
</feature>
<feature type="compositionally biased region" description="Pro residues" evidence="1">
    <location>
        <begin position="729"/>
        <end position="741"/>
    </location>
</feature>
<dbReference type="InterPro" id="IPR035899">
    <property type="entry name" value="DBL_dom_sf"/>
</dbReference>
<evidence type="ECO:0008006" key="6">
    <source>
        <dbReference type="Google" id="ProtNLM"/>
    </source>
</evidence>
<dbReference type="SUPFAM" id="SSF50729">
    <property type="entry name" value="PH domain-like"/>
    <property type="match status" value="1"/>
</dbReference>
<dbReference type="InterPro" id="IPR000270">
    <property type="entry name" value="PB1_dom"/>
</dbReference>
<dbReference type="CDD" id="cd05992">
    <property type="entry name" value="PB1"/>
    <property type="match status" value="1"/>
</dbReference>
<dbReference type="GO" id="GO:0005634">
    <property type="term" value="C:nucleus"/>
    <property type="evidence" value="ECO:0007669"/>
    <property type="project" value="TreeGrafter"/>
</dbReference>